<dbReference type="AlphaFoldDB" id="A0AAF3EA18"/>
<evidence type="ECO:0000259" key="2">
    <source>
        <dbReference type="PROSITE" id="PS50234"/>
    </source>
</evidence>
<keyword evidence="1" id="KW-0732">Signal</keyword>
<evidence type="ECO:0000313" key="3">
    <source>
        <dbReference type="Proteomes" id="UP000887575"/>
    </source>
</evidence>
<dbReference type="PANTHER" id="PTHR24020">
    <property type="entry name" value="COLLAGEN ALPHA"/>
    <property type="match status" value="1"/>
</dbReference>
<dbReference type="PROSITE" id="PS50234">
    <property type="entry name" value="VWFA"/>
    <property type="match status" value="2"/>
</dbReference>
<dbReference type="Pfam" id="PF00092">
    <property type="entry name" value="VWA"/>
    <property type="match status" value="2"/>
</dbReference>
<feature type="signal peptide" evidence="1">
    <location>
        <begin position="1"/>
        <end position="16"/>
    </location>
</feature>
<sequence>MRFLALFSALASVIYGTSVCVNQNCAPKNLVADFVFLIDVSEALSQDDFNAVQQLLLNMSTSLTIGPTASQMAIYTYATRVRSAGLLKDLNTLSALQQAIGGLQYDATEDRVLQQAISQEETDVTAANGFRANAKKVLVIIEGDEFTGQSPFNRQLDTVRAKFDMILVVGVGEQAIRNNYENTKKLAGDKTDVFWAYNTDHLPYAQLWIQNNACANSHVPPTTPMPTTVPTPNPSVPCPVTTPNFDVYLIVDTSTSITPTDFSTLKQQILSFVSVYPLGDSNVNFGLVTISLDAQLYYTGFHANQNRKQLLSTLGYLTQDASNGQTLALALRAINSTFLVQNYPTPNKLVVYLSGNTNFDQDPTALSQSIASTYGVHFVAVKWNAGADTTKLSTLTGGANCVFDATTKRDQTATWLQTQLCTKQFCR</sequence>
<dbReference type="InterPro" id="IPR002035">
    <property type="entry name" value="VWF_A"/>
</dbReference>
<dbReference type="Gene3D" id="3.40.50.410">
    <property type="entry name" value="von Willebrand factor, type A domain"/>
    <property type="match status" value="2"/>
</dbReference>
<feature type="chain" id="PRO_5042014104" evidence="1">
    <location>
        <begin position="17"/>
        <end position="427"/>
    </location>
</feature>
<dbReference type="SMART" id="SM00327">
    <property type="entry name" value="VWA"/>
    <property type="match status" value="2"/>
</dbReference>
<protein>
    <submittedName>
        <fullName evidence="4">VWFA domain-containing protein</fullName>
    </submittedName>
</protein>
<evidence type="ECO:0000256" key="1">
    <source>
        <dbReference type="SAM" id="SignalP"/>
    </source>
</evidence>
<proteinExistence type="predicted"/>
<feature type="domain" description="VWFA" evidence="2">
    <location>
        <begin position="33"/>
        <end position="219"/>
    </location>
</feature>
<reference evidence="4" key="1">
    <citation type="submission" date="2024-02" db="UniProtKB">
        <authorList>
            <consortium name="WormBaseParasite"/>
        </authorList>
    </citation>
    <scope>IDENTIFICATION</scope>
</reference>
<evidence type="ECO:0000313" key="4">
    <source>
        <dbReference type="WBParaSite" id="MBELARI_LOCUS10761"/>
    </source>
</evidence>
<feature type="domain" description="VWFA" evidence="2">
    <location>
        <begin position="246"/>
        <end position="425"/>
    </location>
</feature>
<dbReference type="WBParaSite" id="MBELARI_LOCUS10761">
    <property type="protein sequence ID" value="MBELARI_LOCUS10761"/>
    <property type="gene ID" value="MBELARI_LOCUS10761"/>
</dbReference>
<keyword evidence="3" id="KW-1185">Reference proteome</keyword>
<name>A0AAF3EA18_9BILA</name>
<dbReference type="InterPro" id="IPR050525">
    <property type="entry name" value="ECM_Assembly_Org"/>
</dbReference>
<accession>A0AAF3EA18</accession>
<organism evidence="3 4">
    <name type="scientific">Mesorhabditis belari</name>
    <dbReference type="NCBI Taxonomy" id="2138241"/>
    <lineage>
        <taxon>Eukaryota</taxon>
        <taxon>Metazoa</taxon>
        <taxon>Ecdysozoa</taxon>
        <taxon>Nematoda</taxon>
        <taxon>Chromadorea</taxon>
        <taxon>Rhabditida</taxon>
        <taxon>Rhabditina</taxon>
        <taxon>Rhabditomorpha</taxon>
        <taxon>Rhabditoidea</taxon>
        <taxon>Rhabditidae</taxon>
        <taxon>Mesorhabditinae</taxon>
        <taxon>Mesorhabditis</taxon>
    </lineage>
</organism>
<dbReference type="Proteomes" id="UP000887575">
    <property type="component" value="Unassembled WGS sequence"/>
</dbReference>
<dbReference type="CDD" id="cd01450">
    <property type="entry name" value="vWFA_subfamily_ECM"/>
    <property type="match status" value="1"/>
</dbReference>
<dbReference type="SUPFAM" id="SSF53300">
    <property type="entry name" value="vWA-like"/>
    <property type="match status" value="2"/>
</dbReference>
<dbReference type="InterPro" id="IPR036465">
    <property type="entry name" value="vWFA_dom_sf"/>
</dbReference>